<evidence type="ECO:0000313" key="12">
    <source>
        <dbReference type="EMBL" id="KHN35609.1"/>
    </source>
</evidence>
<evidence type="ECO:0000256" key="2">
    <source>
        <dbReference type="ARBA" id="ARBA00004167"/>
    </source>
</evidence>
<dbReference type="PANTHER" id="PTHR47955:SF22">
    <property type="entry name" value="CYTOCHROME P450 83B1-LIKE"/>
    <property type="match status" value="1"/>
</dbReference>
<keyword evidence="10" id="KW-0503">Monooxygenase</keyword>
<evidence type="ECO:0000256" key="4">
    <source>
        <dbReference type="ARBA" id="ARBA00022617"/>
    </source>
</evidence>
<dbReference type="InterPro" id="IPR002401">
    <property type="entry name" value="Cyt_P450_E_grp-I"/>
</dbReference>
<dbReference type="SUPFAM" id="SSF48264">
    <property type="entry name" value="Cytochrome P450"/>
    <property type="match status" value="1"/>
</dbReference>
<dbReference type="Pfam" id="PF00067">
    <property type="entry name" value="p450"/>
    <property type="match status" value="1"/>
</dbReference>
<name>A0A0B2RTL6_GLYSO</name>
<dbReference type="GO" id="GO:0016020">
    <property type="term" value="C:membrane"/>
    <property type="evidence" value="ECO:0007669"/>
    <property type="project" value="UniProtKB-SubCell"/>
</dbReference>
<evidence type="ECO:0000256" key="8">
    <source>
        <dbReference type="ARBA" id="ARBA00023002"/>
    </source>
</evidence>
<evidence type="ECO:0000256" key="3">
    <source>
        <dbReference type="ARBA" id="ARBA00010617"/>
    </source>
</evidence>
<proteinExistence type="inferred from homology"/>
<keyword evidence="7" id="KW-1133">Transmembrane helix</keyword>
<dbReference type="Gene3D" id="1.10.630.10">
    <property type="entry name" value="Cytochrome P450"/>
    <property type="match status" value="1"/>
</dbReference>
<evidence type="ECO:0000256" key="1">
    <source>
        <dbReference type="ARBA" id="ARBA00001971"/>
    </source>
</evidence>
<evidence type="ECO:0000256" key="9">
    <source>
        <dbReference type="ARBA" id="ARBA00023004"/>
    </source>
</evidence>
<dbReference type="PANTHER" id="PTHR47955">
    <property type="entry name" value="CYTOCHROME P450 FAMILY 71 PROTEIN"/>
    <property type="match status" value="1"/>
</dbReference>
<keyword evidence="11" id="KW-0472">Membrane</keyword>
<evidence type="ECO:0000256" key="10">
    <source>
        <dbReference type="ARBA" id="ARBA00023033"/>
    </source>
</evidence>
<evidence type="ECO:0000256" key="11">
    <source>
        <dbReference type="ARBA" id="ARBA00023136"/>
    </source>
</evidence>
<dbReference type="InterPro" id="IPR036396">
    <property type="entry name" value="Cyt_P450_sf"/>
</dbReference>
<keyword evidence="6" id="KW-0479">Metal-binding</keyword>
<dbReference type="GO" id="GO:0005506">
    <property type="term" value="F:iron ion binding"/>
    <property type="evidence" value="ECO:0007669"/>
    <property type="project" value="InterPro"/>
</dbReference>
<evidence type="ECO:0000256" key="6">
    <source>
        <dbReference type="ARBA" id="ARBA00022723"/>
    </source>
</evidence>
<keyword evidence="8 12" id="KW-0560">Oxidoreductase</keyword>
<keyword evidence="5" id="KW-0812">Transmembrane</keyword>
<comment type="cofactor">
    <cofactor evidence="1">
        <name>heme</name>
        <dbReference type="ChEBI" id="CHEBI:30413"/>
    </cofactor>
</comment>
<dbReference type="EC" id="1.14.-.-" evidence="12"/>
<reference evidence="12" key="1">
    <citation type="submission" date="2014-07" db="EMBL/GenBank/DDBJ databases">
        <title>Identification of a novel salt tolerance gene in wild soybean by whole-genome sequencing.</title>
        <authorList>
            <person name="Lam H.-M."/>
            <person name="Qi X."/>
            <person name="Li M.-W."/>
            <person name="Liu X."/>
            <person name="Xie M."/>
            <person name="Ni M."/>
            <person name="Xu X."/>
        </authorList>
    </citation>
    <scope>NUCLEOTIDE SEQUENCE [LARGE SCALE GENOMIC DNA]</scope>
    <source>
        <tissue evidence="12">Root</tissue>
    </source>
</reference>
<dbReference type="PRINTS" id="PR00463">
    <property type="entry name" value="EP450I"/>
</dbReference>
<dbReference type="GO" id="GO:0020037">
    <property type="term" value="F:heme binding"/>
    <property type="evidence" value="ECO:0007669"/>
    <property type="project" value="InterPro"/>
</dbReference>
<dbReference type="AlphaFoldDB" id="A0A0B2RTL6"/>
<protein>
    <submittedName>
        <fullName evidence="12">Cytochrome P450 71B10</fullName>
        <ecNumber evidence="12">1.14.-.-</ecNumber>
    </submittedName>
</protein>
<keyword evidence="4" id="KW-0349">Heme</keyword>
<dbReference type="Proteomes" id="UP000053555">
    <property type="component" value="Unassembled WGS sequence"/>
</dbReference>
<accession>A0A0B2RTL6</accession>
<dbReference type="EMBL" id="KN648125">
    <property type="protein sequence ID" value="KHN35609.1"/>
    <property type="molecule type" value="Genomic_DNA"/>
</dbReference>
<sequence>MMGTFFLSDFIPFTGWIDTLRGLHARLERSFNEMDKFYQKFIDEHMDSNEKTQAEKDIVDVVLQLKKNDSSSIDLTNDNIKGLLMNILLGATETTALTTLWAMTELLKNPSVMKKVQEEISSLSGQKAF</sequence>
<gene>
    <name evidence="12" type="ORF">glysoja_030961</name>
</gene>
<evidence type="ECO:0000256" key="7">
    <source>
        <dbReference type="ARBA" id="ARBA00022989"/>
    </source>
</evidence>
<dbReference type="GO" id="GO:0004497">
    <property type="term" value="F:monooxygenase activity"/>
    <property type="evidence" value="ECO:0007669"/>
    <property type="project" value="UniProtKB-KW"/>
</dbReference>
<keyword evidence="9" id="KW-0408">Iron</keyword>
<organism evidence="12">
    <name type="scientific">Glycine soja</name>
    <name type="common">Wild soybean</name>
    <dbReference type="NCBI Taxonomy" id="3848"/>
    <lineage>
        <taxon>Eukaryota</taxon>
        <taxon>Viridiplantae</taxon>
        <taxon>Streptophyta</taxon>
        <taxon>Embryophyta</taxon>
        <taxon>Tracheophyta</taxon>
        <taxon>Spermatophyta</taxon>
        <taxon>Magnoliopsida</taxon>
        <taxon>eudicotyledons</taxon>
        <taxon>Gunneridae</taxon>
        <taxon>Pentapetalae</taxon>
        <taxon>rosids</taxon>
        <taxon>fabids</taxon>
        <taxon>Fabales</taxon>
        <taxon>Fabaceae</taxon>
        <taxon>Papilionoideae</taxon>
        <taxon>50 kb inversion clade</taxon>
        <taxon>NPAAA clade</taxon>
        <taxon>indigoferoid/millettioid clade</taxon>
        <taxon>Phaseoleae</taxon>
        <taxon>Glycine</taxon>
        <taxon>Glycine subgen. Soja</taxon>
    </lineage>
</organism>
<dbReference type="GO" id="GO:0016705">
    <property type="term" value="F:oxidoreductase activity, acting on paired donors, with incorporation or reduction of molecular oxygen"/>
    <property type="evidence" value="ECO:0007669"/>
    <property type="project" value="InterPro"/>
</dbReference>
<dbReference type="InterPro" id="IPR001128">
    <property type="entry name" value="Cyt_P450"/>
</dbReference>
<comment type="similarity">
    <text evidence="3">Belongs to the cytochrome P450 family.</text>
</comment>
<evidence type="ECO:0000256" key="5">
    <source>
        <dbReference type="ARBA" id="ARBA00022692"/>
    </source>
</evidence>
<comment type="subcellular location">
    <subcellularLocation>
        <location evidence="2">Membrane</location>
        <topology evidence="2">Single-pass membrane protein</topology>
    </subcellularLocation>
</comment>